<protein>
    <submittedName>
        <fullName evidence="1">Uncharacterized protein</fullName>
    </submittedName>
</protein>
<dbReference type="EMBL" id="JANKHO010002637">
    <property type="protein sequence ID" value="KAJ3490334.1"/>
    <property type="molecule type" value="Genomic_DNA"/>
</dbReference>
<dbReference type="AlphaFoldDB" id="A0A9W8MQ04"/>
<reference evidence="1" key="1">
    <citation type="submission" date="2022-07" db="EMBL/GenBank/DDBJ databases">
        <title>Genome Sequence of Agrocybe chaxingu.</title>
        <authorList>
            <person name="Buettner E."/>
        </authorList>
    </citation>
    <scope>NUCLEOTIDE SEQUENCE</scope>
    <source>
        <strain evidence="1">MP-N11</strain>
    </source>
</reference>
<organism evidence="1 2">
    <name type="scientific">Agrocybe chaxingu</name>
    <dbReference type="NCBI Taxonomy" id="84603"/>
    <lineage>
        <taxon>Eukaryota</taxon>
        <taxon>Fungi</taxon>
        <taxon>Dikarya</taxon>
        <taxon>Basidiomycota</taxon>
        <taxon>Agaricomycotina</taxon>
        <taxon>Agaricomycetes</taxon>
        <taxon>Agaricomycetidae</taxon>
        <taxon>Agaricales</taxon>
        <taxon>Agaricineae</taxon>
        <taxon>Strophariaceae</taxon>
        <taxon>Agrocybe</taxon>
    </lineage>
</organism>
<sequence>MAENAKRDVITYHFNLRREHERRRRQARRHELEPKNEFLTDLTLDIYDLPLNGNGDDGLDTLSTPTNMMLDGDGTLADSSGGRGDKEHSARRLYDVFFDREGGDDSRRAWAKGGAHGTAACYVAYGVSVRWGKWRRGCNYELHSGMAGKSPHPCSPPFYAVSSTFNVAAADSEIRQKAWGMMLSSNARDASAVFSVSRDLGLTTLRIALNGDGANYSSLSTSSSPSYKTSFDFDGWRTLRERGTGALMSCGRVSCEAEMRGGGESGGQRNDELQVEKPLVVVAFNLQHSPSPSRTFSFDERPLVLAVLPGMRRGLRPEDAEDSLEGCGANRFEGPYESAPMLSLVHVNAGIVQDRRLLHYQRPISVEVSSGEEACSLQWPEWRRILDDELRPAFAPLHFSDVVHNVLEVESLAPTRCLRGFSQRRMGELWSTLAAKSNGESGGMGLRGCVNREGKCQPE</sequence>
<accession>A0A9W8MQ04</accession>
<keyword evidence="2" id="KW-1185">Reference proteome</keyword>
<name>A0A9W8MQ04_9AGAR</name>
<comment type="caution">
    <text evidence="1">The sequence shown here is derived from an EMBL/GenBank/DDBJ whole genome shotgun (WGS) entry which is preliminary data.</text>
</comment>
<gene>
    <name evidence="1" type="ORF">NLJ89_g11442</name>
</gene>
<evidence type="ECO:0000313" key="2">
    <source>
        <dbReference type="Proteomes" id="UP001148786"/>
    </source>
</evidence>
<evidence type="ECO:0000313" key="1">
    <source>
        <dbReference type="EMBL" id="KAJ3490334.1"/>
    </source>
</evidence>
<proteinExistence type="predicted"/>
<dbReference type="Proteomes" id="UP001148786">
    <property type="component" value="Unassembled WGS sequence"/>
</dbReference>